<protein>
    <recommendedName>
        <fullName evidence="4">HTH cro/C1-type domain-containing protein</fullName>
    </recommendedName>
</protein>
<dbReference type="EMBL" id="JBHSGN010000067">
    <property type="protein sequence ID" value="MFC4674064.1"/>
    <property type="molecule type" value="Genomic_DNA"/>
</dbReference>
<reference evidence="3" key="1">
    <citation type="journal article" date="2019" name="Int. J. Syst. Evol. Microbiol.">
        <title>The Global Catalogue of Microorganisms (GCM) 10K type strain sequencing project: providing services to taxonomists for standard genome sequencing and annotation.</title>
        <authorList>
            <consortium name="The Broad Institute Genomics Platform"/>
            <consortium name="The Broad Institute Genome Sequencing Center for Infectious Disease"/>
            <person name="Wu L."/>
            <person name="Ma J."/>
        </authorList>
    </citation>
    <scope>NUCLEOTIDE SEQUENCE [LARGE SCALE GENOMIC DNA]</scope>
    <source>
        <strain evidence="3">CCUG 66188</strain>
    </source>
</reference>
<proteinExistence type="predicted"/>
<dbReference type="SUPFAM" id="SSF47413">
    <property type="entry name" value="lambda repressor-like DNA-binding domains"/>
    <property type="match status" value="1"/>
</dbReference>
<evidence type="ECO:0008006" key="4">
    <source>
        <dbReference type="Google" id="ProtNLM"/>
    </source>
</evidence>
<organism evidence="2 3">
    <name type="scientific">Dysgonomonas termitidis</name>
    <dbReference type="NCBI Taxonomy" id="1516126"/>
    <lineage>
        <taxon>Bacteria</taxon>
        <taxon>Pseudomonadati</taxon>
        <taxon>Bacteroidota</taxon>
        <taxon>Bacteroidia</taxon>
        <taxon>Bacteroidales</taxon>
        <taxon>Dysgonomonadaceae</taxon>
        <taxon>Dysgonomonas</taxon>
    </lineage>
</organism>
<evidence type="ECO:0000313" key="2">
    <source>
        <dbReference type="EMBL" id="MFC4674064.1"/>
    </source>
</evidence>
<dbReference type="Gene3D" id="1.10.260.40">
    <property type="entry name" value="lambda repressor-like DNA-binding domains"/>
    <property type="match status" value="1"/>
</dbReference>
<evidence type="ECO:0000256" key="1">
    <source>
        <dbReference type="SAM" id="Coils"/>
    </source>
</evidence>
<name>A0ABV9KV26_9BACT</name>
<evidence type="ECO:0000313" key="3">
    <source>
        <dbReference type="Proteomes" id="UP001596023"/>
    </source>
</evidence>
<keyword evidence="1" id="KW-0175">Coiled coil</keyword>
<gene>
    <name evidence="2" type="ORF">ACFO6W_10185</name>
</gene>
<dbReference type="Proteomes" id="UP001596023">
    <property type="component" value="Unassembled WGS sequence"/>
</dbReference>
<accession>A0ABV9KV26</accession>
<dbReference type="InterPro" id="IPR010982">
    <property type="entry name" value="Lambda_DNA-bd_dom_sf"/>
</dbReference>
<dbReference type="RefSeq" id="WP_379995977.1">
    <property type="nucleotide sequence ID" value="NZ_JBHSGN010000067.1"/>
</dbReference>
<sequence length="141" mass="16402">MKIRHVNIGEIIELKVKGKKMSGASFAKLIGLQRQNVKKTVFEKVSIDTDLLVRISEVLGYDFFREYSPEKDNRNEIDYNITSKYEKQNDDDIQFLKKIIENQQKELDRKQKIIDKQLDTIETLINVSRDTDARAPKKGVG</sequence>
<feature type="coiled-coil region" evidence="1">
    <location>
        <begin position="93"/>
        <end position="120"/>
    </location>
</feature>
<keyword evidence="3" id="KW-1185">Reference proteome</keyword>
<comment type="caution">
    <text evidence="2">The sequence shown here is derived from an EMBL/GenBank/DDBJ whole genome shotgun (WGS) entry which is preliminary data.</text>
</comment>